<keyword evidence="4" id="KW-0443">Lipid metabolism</keyword>
<keyword evidence="3" id="KW-0808">Transferase</keyword>
<dbReference type="SUPFAM" id="SSF51161">
    <property type="entry name" value="Trimeric LpxA-like enzymes"/>
    <property type="match status" value="1"/>
</dbReference>
<dbReference type="InterPro" id="IPR029098">
    <property type="entry name" value="Acetyltransf_C"/>
</dbReference>
<dbReference type="InterPro" id="IPR010137">
    <property type="entry name" value="Lipid_A_LpxA"/>
</dbReference>
<dbReference type="NCBIfam" id="TIGR01852">
    <property type="entry name" value="lipid_A_lpxA"/>
    <property type="match status" value="1"/>
</dbReference>
<dbReference type="PANTHER" id="PTHR43480:SF1">
    <property type="entry name" value="ACYL-[ACYL-CARRIER-PROTEIN]--UDP-N-ACETYLGLUCOSAMINE O-ACYLTRANSFERASE, MITOCHONDRIAL-RELATED"/>
    <property type="match status" value="1"/>
</dbReference>
<evidence type="ECO:0000256" key="4">
    <source>
        <dbReference type="ARBA" id="ARBA00023098"/>
    </source>
</evidence>
<proteinExistence type="predicted"/>
<dbReference type="InterPro" id="IPR037157">
    <property type="entry name" value="Acetyltransf_C_sf"/>
</dbReference>
<dbReference type="Gene3D" id="2.160.10.10">
    <property type="entry name" value="Hexapeptide repeat proteins"/>
    <property type="match status" value="1"/>
</dbReference>
<feature type="non-terminal residue" evidence="7">
    <location>
        <position position="1"/>
    </location>
</feature>
<dbReference type="AlphaFoldDB" id="A0A383DK17"/>
<dbReference type="EMBL" id="UINC01217545">
    <property type="protein sequence ID" value="SVE44188.1"/>
    <property type="molecule type" value="Genomic_DNA"/>
</dbReference>
<protein>
    <recommendedName>
        <fullName evidence="6">UDP N-acetylglucosamine O-acyltransferase C-terminal domain-containing protein</fullName>
    </recommendedName>
</protein>
<organism evidence="7">
    <name type="scientific">marine metagenome</name>
    <dbReference type="NCBI Taxonomy" id="408172"/>
    <lineage>
        <taxon>unclassified sequences</taxon>
        <taxon>metagenomes</taxon>
        <taxon>ecological metagenomes</taxon>
    </lineage>
</organism>
<dbReference type="GO" id="GO:0016020">
    <property type="term" value="C:membrane"/>
    <property type="evidence" value="ECO:0007669"/>
    <property type="project" value="GOC"/>
</dbReference>
<feature type="domain" description="UDP N-acetylglucosamine O-acyltransferase C-terminal" evidence="6">
    <location>
        <begin position="121"/>
        <end position="202"/>
    </location>
</feature>
<gene>
    <name evidence="7" type="ORF">METZ01_LOCUS497042</name>
</gene>
<accession>A0A383DK17</accession>
<evidence type="ECO:0000256" key="3">
    <source>
        <dbReference type="ARBA" id="ARBA00022679"/>
    </source>
</evidence>
<dbReference type="GO" id="GO:0008780">
    <property type="term" value="F:acyl-[acyl-carrier-protein]-UDP-N-acetylglucosamine O-acyltransferase activity"/>
    <property type="evidence" value="ECO:0007669"/>
    <property type="project" value="InterPro"/>
</dbReference>
<evidence type="ECO:0000259" key="6">
    <source>
        <dbReference type="Pfam" id="PF13720"/>
    </source>
</evidence>
<dbReference type="Pfam" id="PF13720">
    <property type="entry name" value="Acetyltransf_11"/>
    <property type="match status" value="1"/>
</dbReference>
<dbReference type="GO" id="GO:0009245">
    <property type="term" value="P:lipid A biosynthetic process"/>
    <property type="evidence" value="ECO:0007669"/>
    <property type="project" value="UniProtKB-KW"/>
</dbReference>
<keyword evidence="5" id="KW-0012">Acyltransferase</keyword>
<evidence type="ECO:0000256" key="1">
    <source>
        <dbReference type="ARBA" id="ARBA00022516"/>
    </source>
</evidence>
<evidence type="ECO:0000256" key="5">
    <source>
        <dbReference type="ARBA" id="ARBA00023315"/>
    </source>
</evidence>
<sequence length="202" mass="22044">NCTIFHNCSIGEIPQDLKYKGEQTGTTIGSDVIVRENVTINRGTVAYGTTTIGNNVLLMAAAHVAHDCIISDNVIMANMATLGGHVEIKEYASLGGGVLVHQFCRIGAHVFIGGGFRAVQDVPPFILAVGEPLRYGGINSIGLKRRGFTKEALTNIKKTYRKYFRSDLPRSSALEKMKNEMENSAEIEEIINFIDTSKRGII</sequence>
<name>A0A383DK17_9ZZZZ</name>
<dbReference type="InterPro" id="IPR001451">
    <property type="entry name" value="Hexapep"/>
</dbReference>
<keyword evidence="2" id="KW-0441">Lipid A biosynthesis</keyword>
<dbReference type="InterPro" id="IPR011004">
    <property type="entry name" value="Trimer_LpxA-like_sf"/>
</dbReference>
<reference evidence="7" key="1">
    <citation type="submission" date="2018-05" db="EMBL/GenBank/DDBJ databases">
        <authorList>
            <person name="Lanie J.A."/>
            <person name="Ng W.-L."/>
            <person name="Kazmierczak K.M."/>
            <person name="Andrzejewski T.M."/>
            <person name="Davidsen T.M."/>
            <person name="Wayne K.J."/>
            <person name="Tettelin H."/>
            <person name="Glass J.I."/>
            <person name="Rusch D."/>
            <person name="Podicherti R."/>
            <person name="Tsui H.-C.T."/>
            <person name="Winkler M.E."/>
        </authorList>
    </citation>
    <scope>NUCLEOTIDE SEQUENCE</scope>
</reference>
<keyword evidence="1" id="KW-0444">Lipid biosynthesis</keyword>
<dbReference type="NCBIfam" id="NF003657">
    <property type="entry name" value="PRK05289.1"/>
    <property type="match status" value="1"/>
</dbReference>
<evidence type="ECO:0000313" key="7">
    <source>
        <dbReference type="EMBL" id="SVE44188.1"/>
    </source>
</evidence>
<dbReference type="Pfam" id="PF00132">
    <property type="entry name" value="Hexapep"/>
    <property type="match status" value="1"/>
</dbReference>
<evidence type="ECO:0000256" key="2">
    <source>
        <dbReference type="ARBA" id="ARBA00022556"/>
    </source>
</evidence>
<dbReference type="PANTHER" id="PTHR43480">
    <property type="entry name" value="ACYL-[ACYL-CARRIER-PROTEIN]--UDP-N-ACETYLGLUCOSAMINE O-ACYLTRANSFERASE"/>
    <property type="match status" value="1"/>
</dbReference>
<dbReference type="Gene3D" id="1.20.1180.10">
    <property type="entry name" value="Udp N-acetylglucosamine O-acyltransferase, C-terminal domain"/>
    <property type="match status" value="1"/>
</dbReference>